<proteinExistence type="predicted"/>
<evidence type="ECO:0000256" key="1">
    <source>
        <dbReference type="SAM" id="MobiDB-lite"/>
    </source>
</evidence>
<feature type="region of interest" description="Disordered" evidence="1">
    <location>
        <begin position="33"/>
        <end position="72"/>
    </location>
</feature>
<dbReference type="OrthoDB" id="440781at2759"/>
<evidence type="ECO:0000313" key="3">
    <source>
        <dbReference type="Proteomes" id="UP000746747"/>
    </source>
</evidence>
<dbReference type="Proteomes" id="UP000746747">
    <property type="component" value="Unassembled WGS sequence"/>
</dbReference>
<sequence>MPEADKLSQEWYVLQCRLSVNSTYQPYIPKVINAEDVRPNGKRQSGSIENDAGPSKVKQRPSENLPKWFKKP</sequence>
<evidence type="ECO:0000313" key="2">
    <source>
        <dbReference type="EMBL" id="CAG9531230.1"/>
    </source>
</evidence>
<reference evidence="2" key="1">
    <citation type="submission" date="2021-09" db="EMBL/GenBank/DDBJ databases">
        <authorList>
            <consortium name="Pathogen Informatics"/>
        </authorList>
    </citation>
    <scope>NUCLEOTIDE SEQUENCE</scope>
</reference>
<name>A0A8J2LXU3_9BILA</name>
<dbReference type="AlphaFoldDB" id="A0A8J2LXU3"/>
<dbReference type="EMBL" id="CAKAEH010000521">
    <property type="protein sequence ID" value="CAG9531230.1"/>
    <property type="molecule type" value="Genomic_DNA"/>
</dbReference>
<organism evidence="2 3">
    <name type="scientific">Cercopithifilaria johnstoni</name>
    <dbReference type="NCBI Taxonomy" id="2874296"/>
    <lineage>
        <taxon>Eukaryota</taxon>
        <taxon>Metazoa</taxon>
        <taxon>Ecdysozoa</taxon>
        <taxon>Nematoda</taxon>
        <taxon>Chromadorea</taxon>
        <taxon>Rhabditida</taxon>
        <taxon>Spirurina</taxon>
        <taxon>Spiruromorpha</taxon>
        <taxon>Filarioidea</taxon>
        <taxon>Onchocercidae</taxon>
        <taxon>Cercopithifilaria</taxon>
    </lineage>
</organism>
<gene>
    <name evidence="2" type="ORF">CJOHNSTONI_LOCUS1645</name>
</gene>
<comment type="caution">
    <text evidence="2">The sequence shown here is derived from an EMBL/GenBank/DDBJ whole genome shotgun (WGS) entry which is preliminary data.</text>
</comment>
<protein>
    <submittedName>
        <fullName evidence="2">Uncharacterized protein</fullName>
    </submittedName>
</protein>
<keyword evidence="3" id="KW-1185">Reference proteome</keyword>
<accession>A0A8J2LXU3</accession>